<reference evidence="5 6" key="1">
    <citation type="journal article" date="2012" name="J. Bacteriol.">
        <title>Complete genome sequence of Klebsiella oxytoca KCTC 1686, used in production of 2,3-butanediol.</title>
        <authorList>
            <person name="Shin S.H."/>
            <person name="Kim S."/>
            <person name="Kim J.Y."/>
            <person name="Lee S."/>
            <person name="Um Y."/>
            <person name="Oh M.K."/>
            <person name="Kim Y.R."/>
            <person name="Lee J."/>
            <person name="Yang K.S."/>
        </authorList>
    </citation>
    <scope>NUCLEOTIDE SEQUENCE [LARGE SCALE GENOMIC DNA]</scope>
    <source>
        <strain evidence="6">ATCC 8724 / DSM 4798 / JCM 20051 / NBRC 3318 / NRRL B-199 / KCTC 1686</strain>
    </source>
</reference>
<name>A0A0H3H6C4_KLEM8</name>
<dbReference type="Proteomes" id="UP000007843">
    <property type="component" value="Chromosome"/>
</dbReference>
<evidence type="ECO:0000313" key="6">
    <source>
        <dbReference type="Proteomes" id="UP000007843"/>
    </source>
</evidence>
<keyword evidence="2 4" id="KW-0808">Transferase</keyword>
<evidence type="ECO:0000256" key="4">
    <source>
        <dbReference type="PIRNR" id="PIRNR000441"/>
    </source>
</evidence>
<dbReference type="GO" id="GO:0005737">
    <property type="term" value="C:cytoplasm"/>
    <property type="evidence" value="ECO:0007669"/>
    <property type="project" value="InterPro"/>
</dbReference>
<dbReference type="EC" id="2.3.1.-" evidence="4"/>
<protein>
    <recommendedName>
        <fullName evidence="4">Acetyltransferase</fullName>
        <ecNumber evidence="4">2.3.1.-</ecNumber>
    </recommendedName>
</protein>
<dbReference type="CDD" id="cd03354">
    <property type="entry name" value="LbH_SAT"/>
    <property type="match status" value="1"/>
</dbReference>
<comment type="similarity">
    <text evidence="1 4">Belongs to the transferase hexapeptide repeat family.</text>
</comment>
<evidence type="ECO:0000256" key="3">
    <source>
        <dbReference type="ARBA" id="ARBA00023315"/>
    </source>
</evidence>
<dbReference type="GO" id="GO:0006535">
    <property type="term" value="P:cysteine biosynthetic process from serine"/>
    <property type="evidence" value="ECO:0007669"/>
    <property type="project" value="InterPro"/>
</dbReference>
<dbReference type="InterPro" id="IPR045304">
    <property type="entry name" value="LbH_SAT"/>
</dbReference>
<dbReference type="InterPro" id="IPR005881">
    <property type="entry name" value="Ser_O-AcTrfase"/>
</dbReference>
<dbReference type="PIRSF" id="PIRSF000441">
    <property type="entry name" value="CysE"/>
    <property type="match status" value="1"/>
</dbReference>
<dbReference type="HOGENOM" id="CLU_051638_10_2_6"/>
<dbReference type="InterPro" id="IPR001451">
    <property type="entry name" value="Hexapep"/>
</dbReference>
<sequence>MFEAIRLVAREIKSCGGIKAKIAVLLYRLATLYRSRNPLWKICGIPFVILNIVINECLFCIELPWRARIGYGLKLYHPHCIVINRGTVIGQNCTLRQGVTIGSVTDSQGREGDSPRIGDNVEFGAHAVVIGAVTLGDNVKVGAGTVVTKDLAAGMIAVGQPCRVLNGI</sequence>
<dbReference type="RefSeq" id="WP_014228038.1">
    <property type="nucleotide sequence ID" value="NC_016612.1"/>
</dbReference>
<dbReference type="InterPro" id="IPR011004">
    <property type="entry name" value="Trimer_LpxA-like_sf"/>
</dbReference>
<proteinExistence type="inferred from homology"/>
<organism evidence="5 6">
    <name type="scientific">Klebsiella michiganensis (strain ATCC 8724 / DSM 4798 / JCM 20051 / NBRC 3318 / NRRL B-199 / KCTC 1686 / BUCSAV 143 / CCM 1901)</name>
    <dbReference type="NCBI Taxonomy" id="1006551"/>
    <lineage>
        <taxon>Bacteria</taxon>
        <taxon>Pseudomonadati</taxon>
        <taxon>Pseudomonadota</taxon>
        <taxon>Gammaproteobacteria</taxon>
        <taxon>Enterobacterales</taxon>
        <taxon>Enterobacteriaceae</taxon>
        <taxon>Klebsiella/Raoultella group</taxon>
        <taxon>Klebsiella</taxon>
    </lineage>
</organism>
<evidence type="ECO:0000256" key="1">
    <source>
        <dbReference type="ARBA" id="ARBA00007274"/>
    </source>
</evidence>
<dbReference type="Pfam" id="PF14602">
    <property type="entry name" value="Hexapep_2"/>
    <property type="match status" value="1"/>
</dbReference>
<evidence type="ECO:0000256" key="2">
    <source>
        <dbReference type="ARBA" id="ARBA00022679"/>
    </source>
</evidence>
<evidence type="ECO:0000313" key="5">
    <source>
        <dbReference type="EMBL" id="AEX04079.1"/>
    </source>
</evidence>
<dbReference type="AlphaFoldDB" id="A0A0H3H6C4"/>
<dbReference type="Pfam" id="PF00132">
    <property type="entry name" value="Hexapep"/>
    <property type="match status" value="1"/>
</dbReference>
<gene>
    <name evidence="5" type="ordered locus">KOX_11765</name>
</gene>
<accession>A0A0H3H6C4</accession>
<dbReference type="Gene3D" id="2.160.10.10">
    <property type="entry name" value="Hexapeptide repeat proteins"/>
    <property type="match status" value="1"/>
</dbReference>
<dbReference type="GO" id="GO:0009001">
    <property type="term" value="F:serine O-acetyltransferase activity"/>
    <property type="evidence" value="ECO:0007669"/>
    <property type="project" value="InterPro"/>
</dbReference>
<dbReference type="EMBL" id="CP003218">
    <property type="protein sequence ID" value="AEX04079.1"/>
    <property type="molecule type" value="Genomic_DNA"/>
</dbReference>
<dbReference type="SUPFAM" id="SSF51161">
    <property type="entry name" value="Trimeric LpxA-like enzymes"/>
    <property type="match status" value="1"/>
</dbReference>
<keyword evidence="3 4" id="KW-0012">Acyltransferase</keyword>
<dbReference type="KEGG" id="kox:KOX_11765"/>
<dbReference type="PANTHER" id="PTHR42811">
    <property type="entry name" value="SERINE ACETYLTRANSFERASE"/>
    <property type="match status" value="1"/>
</dbReference>